<gene>
    <name evidence="2" type="ORF">SC1083_1122</name>
</gene>
<dbReference type="RefSeq" id="WP_005557453.1">
    <property type="nucleotide sequence ID" value="NZ_AEJM01000020.1"/>
</dbReference>
<dbReference type="EMBL" id="AEJM01000020">
    <property type="protein sequence ID" value="EGY33886.1"/>
    <property type="molecule type" value="Genomic_DNA"/>
</dbReference>
<feature type="domain" description="HTH cro/C1-type" evidence="1">
    <location>
        <begin position="93"/>
        <end position="120"/>
    </location>
</feature>
<dbReference type="InterPro" id="IPR001387">
    <property type="entry name" value="Cro/C1-type_HTH"/>
</dbReference>
<dbReference type="PATRIC" id="fig|907488.3.peg.1104"/>
<dbReference type="Proteomes" id="UP000005508">
    <property type="component" value="Unassembled WGS sequence"/>
</dbReference>
<proteinExistence type="predicted"/>
<name>G4A8H1_AGGAC</name>
<evidence type="ECO:0000313" key="3">
    <source>
        <dbReference type="Proteomes" id="UP000005508"/>
    </source>
</evidence>
<protein>
    <recommendedName>
        <fullName evidence="1">HTH cro/C1-type domain-containing protein</fullName>
    </recommendedName>
</protein>
<dbReference type="CDD" id="cd00093">
    <property type="entry name" value="HTH_XRE"/>
    <property type="match status" value="1"/>
</dbReference>
<comment type="caution">
    <text evidence="2">The sequence shown here is derived from an EMBL/GenBank/DDBJ whole genome shotgun (WGS) entry which is preliminary data.</text>
</comment>
<dbReference type="AlphaFoldDB" id="G4A8H1"/>
<reference evidence="2 3" key="1">
    <citation type="submission" date="2010-10" db="EMBL/GenBank/DDBJ databases">
        <authorList>
            <person name="Chen C."/>
            <person name="Kittichotirat W."/>
            <person name="Asikainen S."/>
            <person name="Bumgarner R."/>
        </authorList>
    </citation>
    <scope>NUCLEOTIDE SEQUENCE [LARGE SCALE GENOMIC DNA]</scope>
    <source>
        <strain evidence="2 3">SC1083</strain>
    </source>
</reference>
<organism evidence="2 3">
    <name type="scientific">Aggregatibacter actinomycetemcomitans serotype e str. SC1083</name>
    <dbReference type="NCBI Taxonomy" id="907488"/>
    <lineage>
        <taxon>Bacteria</taxon>
        <taxon>Pseudomonadati</taxon>
        <taxon>Pseudomonadota</taxon>
        <taxon>Gammaproteobacteria</taxon>
        <taxon>Pasteurellales</taxon>
        <taxon>Pasteurellaceae</taxon>
        <taxon>Aggregatibacter</taxon>
    </lineage>
</organism>
<accession>G4A8H1</accession>
<dbReference type="PROSITE" id="PS50943">
    <property type="entry name" value="HTH_CROC1"/>
    <property type="match status" value="1"/>
</dbReference>
<evidence type="ECO:0000313" key="2">
    <source>
        <dbReference type="EMBL" id="EGY33886.1"/>
    </source>
</evidence>
<sequence length="290" mass="34274">MEICTLFSNLFSGLLTKIVIKDEKVEHQIKIENKIQIPPEKNKILDEKTEVSGIVKRLNQFKNLLNKNETYDTYTIAKLARIMEFRSVGELENIFKGVTEPNFEFIEKFCNTFGINEEWLTEGKREPFYLDKKTNYDPFHYYYLKECNPIQIYFIRSDNSEPSGYTFIILKFSDYKYEIIHRLWHIGSGVGSGGQSQIYGMYQLLKQLDRDKNLYCSGRILKKEQFDLLYSGKIFPGCILKYPTENNMWWDDFTDVYNQYFSQKSYENMYGSGFVSAQNVVKSYLGQEKQ</sequence>
<evidence type="ECO:0000259" key="1">
    <source>
        <dbReference type="PROSITE" id="PS50943"/>
    </source>
</evidence>